<feature type="transmembrane region" description="Helical" evidence="7">
    <location>
        <begin position="52"/>
        <end position="73"/>
    </location>
</feature>
<dbReference type="InterPro" id="IPR000515">
    <property type="entry name" value="MetI-like"/>
</dbReference>
<keyword evidence="5 7" id="KW-1133">Transmembrane helix</keyword>
<evidence type="ECO:0000256" key="5">
    <source>
        <dbReference type="ARBA" id="ARBA00022989"/>
    </source>
</evidence>
<accession>A0A4Q7TSD4</accession>
<feature type="domain" description="ABC transmembrane type-1" evidence="8">
    <location>
        <begin position="101"/>
        <end position="281"/>
    </location>
</feature>
<feature type="transmembrane region" description="Helical" evidence="7">
    <location>
        <begin position="108"/>
        <end position="129"/>
    </location>
</feature>
<organism evidence="9 10">
    <name type="scientific">Leucobacter luti</name>
    <dbReference type="NCBI Taxonomy" id="340320"/>
    <lineage>
        <taxon>Bacteria</taxon>
        <taxon>Bacillati</taxon>
        <taxon>Actinomycetota</taxon>
        <taxon>Actinomycetes</taxon>
        <taxon>Micrococcales</taxon>
        <taxon>Microbacteriaceae</taxon>
        <taxon>Leucobacter</taxon>
    </lineage>
</organism>
<dbReference type="InterPro" id="IPR035906">
    <property type="entry name" value="MetI-like_sf"/>
</dbReference>
<feature type="transmembrane region" description="Helical" evidence="7">
    <location>
        <begin position="261"/>
        <end position="284"/>
    </location>
</feature>
<dbReference type="SUPFAM" id="SSF161098">
    <property type="entry name" value="MetI-like"/>
    <property type="match status" value="1"/>
</dbReference>
<evidence type="ECO:0000256" key="3">
    <source>
        <dbReference type="ARBA" id="ARBA00022475"/>
    </source>
</evidence>
<dbReference type="Proteomes" id="UP000291832">
    <property type="component" value="Unassembled WGS sequence"/>
</dbReference>
<keyword evidence="2 7" id="KW-0813">Transport</keyword>
<dbReference type="PANTHER" id="PTHR30151">
    <property type="entry name" value="ALKANE SULFONATE ABC TRANSPORTER-RELATED, MEMBRANE SUBUNIT"/>
    <property type="match status" value="1"/>
</dbReference>
<comment type="subcellular location">
    <subcellularLocation>
        <location evidence="1 7">Cell membrane</location>
        <topology evidence="1 7">Multi-pass membrane protein</topology>
    </subcellularLocation>
</comment>
<evidence type="ECO:0000256" key="6">
    <source>
        <dbReference type="ARBA" id="ARBA00023136"/>
    </source>
</evidence>
<dbReference type="Pfam" id="PF00528">
    <property type="entry name" value="BPD_transp_1"/>
    <property type="match status" value="1"/>
</dbReference>
<dbReference type="CDD" id="cd06261">
    <property type="entry name" value="TM_PBP2"/>
    <property type="match status" value="1"/>
</dbReference>
<feature type="transmembrane region" description="Helical" evidence="7">
    <location>
        <begin position="136"/>
        <end position="161"/>
    </location>
</feature>
<comment type="similarity">
    <text evidence="7">Belongs to the binding-protein-dependent transport system permease family.</text>
</comment>
<dbReference type="Gene3D" id="1.10.3720.10">
    <property type="entry name" value="MetI-like"/>
    <property type="match status" value="1"/>
</dbReference>
<keyword evidence="3" id="KW-1003">Cell membrane</keyword>
<protein>
    <submittedName>
        <fullName evidence="9">NitT/TauT family transport system permease protein</fullName>
    </submittedName>
</protein>
<keyword evidence="4 7" id="KW-0812">Transmembrane</keyword>
<dbReference type="PROSITE" id="PS50928">
    <property type="entry name" value="ABC_TM1"/>
    <property type="match status" value="1"/>
</dbReference>
<keyword evidence="10" id="KW-1185">Reference proteome</keyword>
<name>A0A4Q7TSD4_9MICO</name>
<evidence type="ECO:0000313" key="10">
    <source>
        <dbReference type="Proteomes" id="UP000291832"/>
    </source>
</evidence>
<evidence type="ECO:0000256" key="1">
    <source>
        <dbReference type="ARBA" id="ARBA00004651"/>
    </source>
</evidence>
<reference evidence="9 10" key="1">
    <citation type="journal article" date="2015" name="Stand. Genomic Sci.">
        <title>Genomic Encyclopedia of Bacterial and Archaeal Type Strains, Phase III: the genomes of soil and plant-associated and newly described type strains.</title>
        <authorList>
            <person name="Whitman W.B."/>
            <person name="Woyke T."/>
            <person name="Klenk H.P."/>
            <person name="Zhou Y."/>
            <person name="Lilburn T.G."/>
            <person name="Beck B.J."/>
            <person name="De Vos P."/>
            <person name="Vandamme P."/>
            <person name="Eisen J.A."/>
            <person name="Garrity G."/>
            <person name="Hugenholtz P."/>
            <person name="Kyrpides N.C."/>
        </authorList>
    </citation>
    <scope>NUCLEOTIDE SEQUENCE [LARGE SCALE GENOMIC DNA]</scope>
    <source>
        <strain evidence="9 10">RF6</strain>
    </source>
</reference>
<feature type="transmembrane region" description="Helical" evidence="7">
    <location>
        <begin position="213"/>
        <end position="241"/>
    </location>
</feature>
<dbReference type="GO" id="GO:0005886">
    <property type="term" value="C:plasma membrane"/>
    <property type="evidence" value="ECO:0007669"/>
    <property type="project" value="UniProtKB-SubCell"/>
</dbReference>
<evidence type="ECO:0000256" key="2">
    <source>
        <dbReference type="ARBA" id="ARBA00022448"/>
    </source>
</evidence>
<evidence type="ECO:0000256" key="7">
    <source>
        <dbReference type="RuleBase" id="RU363032"/>
    </source>
</evidence>
<dbReference type="PANTHER" id="PTHR30151:SF20">
    <property type="entry name" value="ABC TRANSPORTER PERMEASE PROTEIN HI_0355-RELATED"/>
    <property type="match status" value="1"/>
</dbReference>
<gene>
    <name evidence="9" type="ORF">EV139_2536</name>
</gene>
<evidence type="ECO:0000313" key="9">
    <source>
        <dbReference type="EMBL" id="RZT62830.1"/>
    </source>
</evidence>
<dbReference type="AlphaFoldDB" id="A0A4Q7TSD4"/>
<evidence type="ECO:0000256" key="4">
    <source>
        <dbReference type="ARBA" id="ARBA00022692"/>
    </source>
</evidence>
<keyword evidence="6 7" id="KW-0472">Membrane</keyword>
<dbReference type="GO" id="GO:0055085">
    <property type="term" value="P:transmembrane transport"/>
    <property type="evidence" value="ECO:0007669"/>
    <property type="project" value="InterPro"/>
</dbReference>
<sequence length="296" mass="31787">MHIELGIDMNTAPPTSAAVPDAQSIAAPSSLTETLAVVSPQRRALPEGVSKAVKAVVGMLGIFAIWELIVRVFNIPSYLLVGPLAAFEKLGEQPGYFAHHAWVTVQEALAGFGLGVGLGIVCGAVLFYIPPVRHFLYPALIAVDTIPKVALAPLFIVWFGFGFESKVFVAMAIAFFPLVINTFDGLSAVPNELKELARINNASAFMRMRKIEFWYALPSIFSGAKISISLAVGGAVVGEFIAGTDGLGQVILRANAQSDLATMFAAFMVLAAISLLLFYLITLLSQRLLPWRNHVK</sequence>
<dbReference type="EMBL" id="SHKI01000006">
    <property type="protein sequence ID" value="RZT62830.1"/>
    <property type="molecule type" value="Genomic_DNA"/>
</dbReference>
<feature type="transmembrane region" description="Helical" evidence="7">
    <location>
        <begin position="167"/>
        <end position="189"/>
    </location>
</feature>
<comment type="caution">
    <text evidence="9">The sequence shown here is derived from an EMBL/GenBank/DDBJ whole genome shotgun (WGS) entry which is preliminary data.</text>
</comment>
<evidence type="ECO:0000259" key="8">
    <source>
        <dbReference type="PROSITE" id="PS50928"/>
    </source>
</evidence>
<proteinExistence type="inferred from homology"/>